<gene>
    <name evidence="2" type="ORF">Vau01_052670</name>
</gene>
<proteinExistence type="predicted"/>
<keyword evidence="1" id="KW-1133">Transmembrane helix</keyword>
<keyword evidence="3" id="KW-1185">Reference proteome</keyword>
<feature type="transmembrane region" description="Helical" evidence="1">
    <location>
        <begin position="52"/>
        <end position="70"/>
    </location>
</feature>
<protein>
    <submittedName>
        <fullName evidence="2">Uncharacterized protein</fullName>
    </submittedName>
</protein>
<name>A0A8J3Z5E6_9ACTN</name>
<evidence type="ECO:0000313" key="2">
    <source>
        <dbReference type="EMBL" id="GIJ57751.1"/>
    </source>
</evidence>
<feature type="transmembrane region" description="Helical" evidence="1">
    <location>
        <begin position="132"/>
        <end position="151"/>
    </location>
</feature>
<dbReference type="Proteomes" id="UP000612585">
    <property type="component" value="Unassembled WGS sequence"/>
</dbReference>
<keyword evidence="1" id="KW-0472">Membrane</keyword>
<comment type="caution">
    <text evidence="2">The sequence shown here is derived from an EMBL/GenBank/DDBJ whole genome shotgun (WGS) entry which is preliminary data.</text>
</comment>
<feature type="transmembrane region" description="Helical" evidence="1">
    <location>
        <begin position="82"/>
        <end position="103"/>
    </location>
</feature>
<evidence type="ECO:0000313" key="3">
    <source>
        <dbReference type="Proteomes" id="UP000612585"/>
    </source>
</evidence>
<dbReference type="EMBL" id="BOPG01000033">
    <property type="protein sequence ID" value="GIJ57751.1"/>
    <property type="molecule type" value="Genomic_DNA"/>
</dbReference>
<sequence>MNAFTLRRLSGMAAVAAGPLCLIGGLTHPIEDGHAHSPEALAQPHTLGSAALLTGTVLLLLGLPGVYGWIGPRAGRLGLVGYLLYFLGNLLSAVPHLVLMTFASSDLAHHHPGMVSTKDAVIAAPAFEAEQLVSGIGLVAGLLVFAIALVRTAGLPRWVGWTGIAGAVVALAPLPVLPVVTGLQFELLRGAMLVGLGVLAIRSTRVAVAAMPSPALVA</sequence>
<accession>A0A8J3Z5E6</accession>
<dbReference type="RefSeq" id="WP_203997368.1">
    <property type="nucleotide sequence ID" value="NZ_BOPG01000033.1"/>
</dbReference>
<feature type="transmembrane region" description="Helical" evidence="1">
    <location>
        <begin position="158"/>
        <end position="177"/>
    </location>
</feature>
<reference evidence="2" key="1">
    <citation type="submission" date="2021-01" db="EMBL/GenBank/DDBJ databases">
        <title>Whole genome shotgun sequence of Virgisporangium aurantiacum NBRC 16421.</title>
        <authorList>
            <person name="Komaki H."/>
            <person name="Tamura T."/>
        </authorList>
    </citation>
    <scope>NUCLEOTIDE SEQUENCE</scope>
    <source>
        <strain evidence="2">NBRC 16421</strain>
    </source>
</reference>
<organism evidence="2 3">
    <name type="scientific">Virgisporangium aurantiacum</name>
    <dbReference type="NCBI Taxonomy" id="175570"/>
    <lineage>
        <taxon>Bacteria</taxon>
        <taxon>Bacillati</taxon>
        <taxon>Actinomycetota</taxon>
        <taxon>Actinomycetes</taxon>
        <taxon>Micromonosporales</taxon>
        <taxon>Micromonosporaceae</taxon>
        <taxon>Virgisporangium</taxon>
    </lineage>
</organism>
<keyword evidence="1" id="KW-0812">Transmembrane</keyword>
<dbReference type="AlphaFoldDB" id="A0A8J3Z5E6"/>
<evidence type="ECO:0000256" key="1">
    <source>
        <dbReference type="SAM" id="Phobius"/>
    </source>
</evidence>